<reference evidence="1" key="2">
    <citation type="submission" date="2022-01" db="EMBL/GenBank/DDBJ databases">
        <authorList>
            <person name="Yamashiro T."/>
            <person name="Shiraishi A."/>
            <person name="Satake H."/>
            <person name="Nakayama K."/>
        </authorList>
    </citation>
    <scope>NUCLEOTIDE SEQUENCE</scope>
</reference>
<gene>
    <name evidence="1" type="ORF">Tco_0682000</name>
</gene>
<comment type="caution">
    <text evidence="1">The sequence shown here is derived from an EMBL/GenBank/DDBJ whole genome shotgun (WGS) entry which is preliminary data.</text>
</comment>
<sequence length="185" mass="21714">MMGTTKRRWIIIQFCSRKSVYMVIRYQSKVMMPDAMGFKPSEMMKRKVTEETREKRVVNDVDAKTSIELLLDPNMPELEDYSILEDGEELDVHICVRSRLVHLKYLQSSRHAINKDSPSLVSIHYSDYAEQAWNEVYNRRLSFSGCIIISWQCKKQTVCKIPQTEANMWLLKLMLDNCFDSESTT</sequence>
<accession>A0ABQ4XQL5</accession>
<dbReference type="EMBL" id="BQNB010009718">
    <property type="protein sequence ID" value="GJS67436.1"/>
    <property type="molecule type" value="Genomic_DNA"/>
</dbReference>
<reference evidence="1" key="1">
    <citation type="journal article" date="2022" name="Int. J. Mol. Sci.">
        <title>Draft Genome of Tanacetum Coccineum: Genomic Comparison of Closely Related Tanacetum-Family Plants.</title>
        <authorList>
            <person name="Yamashiro T."/>
            <person name="Shiraishi A."/>
            <person name="Nakayama K."/>
            <person name="Satake H."/>
        </authorList>
    </citation>
    <scope>NUCLEOTIDE SEQUENCE</scope>
</reference>
<keyword evidence="2" id="KW-1185">Reference proteome</keyword>
<protein>
    <submittedName>
        <fullName evidence="1">Uncharacterized protein</fullName>
    </submittedName>
</protein>
<evidence type="ECO:0000313" key="1">
    <source>
        <dbReference type="EMBL" id="GJS67436.1"/>
    </source>
</evidence>
<proteinExistence type="predicted"/>
<organism evidence="1 2">
    <name type="scientific">Tanacetum coccineum</name>
    <dbReference type="NCBI Taxonomy" id="301880"/>
    <lineage>
        <taxon>Eukaryota</taxon>
        <taxon>Viridiplantae</taxon>
        <taxon>Streptophyta</taxon>
        <taxon>Embryophyta</taxon>
        <taxon>Tracheophyta</taxon>
        <taxon>Spermatophyta</taxon>
        <taxon>Magnoliopsida</taxon>
        <taxon>eudicotyledons</taxon>
        <taxon>Gunneridae</taxon>
        <taxon>Pentapetalae</taxon>
        <taxon>asterids</taxon>
        <taxon>campanulids</taxon>
        <taxon>Asterales</taxon>
        <taxon>Asteraceae</taxon>
        <taxon>Asteroideae</taxon>
        <taxon>Anthemideae</taxon>
        <taxon>Anthemidinae</taxon>
        <taxon>Tanacetum</taxon>
    </lineage>
</organism>
<evidence type="ECO:0000313" key="2">
    <source>
        <dbReference type="Proteomes" id="UP001151760"/>
    </source>
</evidence>
<dbReference type="Proteomes" id="UP001151760">
    <property type="component" value="Unassembled WGS sequence"/>
</dbReference>
<name>A0ABQ4XQL5_9ASTR</name>